<dbReference type="Gene3D" id="1.10.3720.10">
    <property type="entry name" value="MetI-like"/>
    <property type="match status" value="1"/>
</dbReference>
<keyword evidence="10" id="KW-1185">Reference proteome</keyword>
<feature type="transmembrane region" description="Helical" evidence="7">
    <location>
        <begin position="9"/>
        <end position="30"/>
    </location>
</feature>
<evidence type="ECO:0000256" key="7">
    <source>
        <dbReference type="RuleBase" id="RU363032"/>
    </source>
</evidence>
<dbReference type="InterPro" id="IPR000515">
    <property type="entry name" value="MetI-like"/>
</dbReference>
<feature type="transmembrane region" description="Helical" evidence="7">
    <location>
        <begin position="131"/>
        <end position="159"/>
    </location>
</feature>
<evidence type="ECO:0000256" key="2">
    <source>
        <dbReference type="ARBA" id="ARBA00022448"/>
    </source>
</evidence>
<organism evidence="9 10">
    <name type="scientific">Ramlibacter aquaticus</name>
    <dbReference type="NCBI Taxonomy" id="2780094"/>
    <lineage>
        <taxon>Bacteria</taxon>
        <taxon>Pseudomonadati</taxon>
        <taxon>Pseudomonadota</taxon>
        <taxon>Betaproteobacteria</taxon>
        <taxon>Burkholderiales</taxon>
        <taxon>Comamonadaceae</taxon>
        <taxon>Ramlibacter</taxon>
    </lineage>
</organism>
<keyword evidence="3" id="KW-1003">Cell membrane</keyword>
<keyword evidence="4 7" id="KW-0812">Transmembrane</keyword>
<gene>
    <name evidence="9" type="ORF">IM725_02075</name>
</gene>
<dbReference type="PROSITE" id="PS50928">
    <property type="entry name" value="ABC_TM1"/>
    <property type="match status" value="1"/>
</dbReference>
<feature type="transmembrane region" description="Helical" evidence="7">
    <location>
        <begin position="288"/>
        <end position="310"/>
    </location>
</feature>
<accession>A0ABR9SAH8</accession>
<evidence type="ECO:0000256" key="5">
    <source>
        <dbReference type="ARBA" id="ARBA00022989"/>
    </source>
</evidence>
<proteinExistence type="inferred from homology"/>
<evidence type="ECO:0000259" key="8">
    <source>
        <dbReference type="PROSITE" id="PS50928"/>
    </source>
</evidence>
<name>A0ABR9SAH8_9BURK</name>
<evidence type="ECO:0000313" key="9">
    <source>
        <dbReference type="EMBL" id="MBE7939357.1"/>
    </source>
</evidence>
<evidence type="ECO:0000256" key="4">
    <source>
        <dbReference type="ARBA" id="ARBA00022692"/>
    </source>
</evidence>
<dbReference type="CDD" id="cd06261">
    <property type="entry name" value="TM_PBP2"/>
    <property type="match status" value="1"/>
</dbReference>
<dbReference type="EMBL" id="JADDOJ010000004">
    <property type="protein sequence ID" value="MBE7939357.1"/>
    <property type="molecule type" value="Genomic_DNA"/>
</dbReference>
<keyword evidence="6 7" id="KW-0472">Membrane</keyword>
<comment type="caution">
    <text evidence="9">The sequence shown here is derived from an EMBL/GenBank/DDBJ whole genome shotgun (WGS) entry which is preliminary data.</text>
</comment>
<comment type="similarity">
    <text evidence="7">Belongs to the binding-protein-dependent transport system permease family.</text>
</comment>
<feature type="transmembrane region" description="Helical" evidence="7">
    <location>
        <begin position="189"/>
        <end position="208"/>
    </location>
</feature>
<evidence type="ECO:0000256" key="6">
    <source>
        <dbReference type="ARBA" id="ARBA00023136"/>
    </source>
</evidence>
<sequence length="321" mass="33999">MLAYFLRRLAYTLPIALGVTLLSFLLVYIAPGDPLNAIAPADAPADVVAALRSTYGLDRPLPVQYGLWLVRAVQGDLGVSIASGRAVGSEVLAAMKNTLVLALFAAALGMTAGVVLGGLAGNRIGGVVDRLASGFSVLGVSVPHYWLGLVLTIVFSVWLDWLPAMGAGPGSSATGGNAWAWDWAHVRHLVLPGLTLCVIPMGIVTRTVRALVAETLQQEFVTALWARGLGRAAVFRHVARNALPTVLAVAGLQLGYLMGGSILVETVFAWPGTGFLLNTAIFQRDIPLLQGTILVLCMFFVALNLLVDMLQPLVDPRMRRA</sequence>
<comment type="subcellular location">
    <subcellularLocation>
        <location evidence="1 7">Cell membrane</location>
        <topology evidence="1 7">Multi-pass membrane protein</topology>
    </subcellularLocation>
</comment>
<dbReference type="InterPro" id="IPR045621">
    <property type="entry name" value="BPD_transp_1_N"/>
</dbReference>
<feature type="transmembrane region" description="Helical" evidence="7">
    <location>
        <begin position="246"/>
        <end position="268"/>
    </location>
</feature>
<evidence type="ECO:0000313" key="10">
    <source>
        <dbReference type="Proteomes" id="UP000715965"/>
    </source>
</evidence>
<dbReference type="SUPFAM" id="SSF161098">
    <property type="entry name" value="MetI-like"/>
    <property type="match status" value="1"/>
</dbReference>
<keyword evidence="5 7" id="KW-1133">Transmembrane helix</keyword>
<keyword evidence="2 7" id="KW-0813">Transport</keyword>
<dbReference type="PANTHER" id="PTHR43163:SF6">
    <property type="entry name" value="DIPEPTIDE TRANSPORT SYSTEM PERMEASE PROTEIN DPPB-RELATED"/>
    <property type="match status" value="1"/>
</dbReference>
<evidence type="ECO:0000256" key="1">
    <source>
        <dbReference type="ARBA" id="ARBA00004651"/>
    </source>
</evidence>
<protein>
    <submittedName>
        <fullName evidence="9">ABC transporter permease</fullName>
    </submittedName>
</protein>
<dbReference type="Pfam" id="PF19300">
    <property type="entry name" value="BPD_transp_1_N"/>
    <property type="match status" value="1"/>
</dbReference>
<dbReference type="RefSeq" id="WP_193778903.1">
    <property type="nucleotide sequence ID" value="NZ_JADDOJ010000004.1"/>
</dbReference>
<evidence type="ECO:0000256" key="3">
    <source>
        <dbReference type="ARBA" id="ARBA00022475"/>
    </source>
</evidence>
<dbReference type="Proteomes" id="UP000715965">
    <property type="component" value="Unassembled WGS sequence"/>
</dbReference>
<dbReference type="Pfam" id="PF00528">
    <property type="entry name" value="BPD_transp_1"/>
    <property type="match status" value="1"/>
</dbReference>
<dbReference type="InterPro" id="IPR035906">
    <property type="entry name" value="MetI-like_sf"/>
</dbReference>
<reference evidence="9 10" key="1">
    <citation type="submission" date="2020-10" db="EMBL/GenBank/DDBJ databases">
        <title>Draft genome of Ramlibacter aquaticus LMG 30558.</title>
        <authorList>
            <person name="Props R."/>
        </authorList>
    </citation>
    <scope>NUCLEOTIDE SEQUENCE [LARGE SCALE GENOMIC DNA]</scope>
    <source>
        <strain evidence="9 10">LMG 30558</strain>
    </source>
</reference>
<feature type="domain" description="ABC transmembrane type-1" evidence="8">
    <location>
        <begin position="95"/>
        <end position="311"/>
    </location>
</feature>
<dbReference type="PANTHER" id="PTHR43163">
    <property type="entry name" value="DIPEPTIDE TRANSPORT SYSTEM PERMEASE PROTEIN DPPB-RELATED"/>
    <property type="match status" value="1"/>
</dbReference>
<feature type="transmembrane region" description="Helical" evidence="7">
    <location>
        <begin position="99"/>
        <end position="119"/>
    </location>
</feature>